<keyword evidence="4 5" id="KW-0720">Serine protease</keyword>
<evidence type="ECO:0000259" key="7">
    <source>
        <dbReference type="Pfam" id="PF00082"/>
    </source>
</evidence>
<dbReference type="InterPro" id="IPR043993">
    <property type="entry name" value="T4SS_pilin"/>
</dbReference>
<proteinExistence type="inferred from homology"/>
<dbReference type="InterPro" id="IPR000209">
    <property type="entry name" value="Peptidase_S8/S53_dom"/>
</dbReference>
<feature type="active site" description="Charge relay system" evidence="5">
    <location>
        <position position="1102"/>
    </location>
</feature>
<keyword evidence="6" id="KW-0812">Transmembrane</keyword>
<keyword evidence="3 5" id="KW-0378">Hydrolase</keyword>
<dbReference type="EMBL" id="MGJD01000037">
    <property type="protein sequence ID" value="OGM99692.1"/>
    <property type="molecule type" value="Genomic_DNA"/>
</dbReference>
<gene>
    <name evidence="8" type="ORF">A2650_00890</name>
</gene>
<dbReference type="PROSITE" id="PS51892">
    <property type="entry name" value="SUBTILASE"/>
    <property type="match status" value="1"/>
</dbReference>
<keyword evidence="6" id="KW-0472">Membrane</keyword>
<dbReference type="InterPro" id="IPR036852">
    <property type="entry name" value="Peptidase_S8/S53_dom_sf"/>
</dbReference>
<evidence type="ECO:0000256" key="6">
    <source>
        <dbReference type="SAM" id="Phobius"/>
    </source>
</evidence>
<feature type="active site" description="Charge relay system" evidence="5">
    <location>
        <position position="1062"/>
    </location>
</feature>
<evidence type="ECO:0000256" key="5">
    <source>
        <dbReference type="PROSITE-ProRule" id="PRU01240"/>
    </source>
</evidence>
<accession>A0A1F8EFR7</accession>
<evidence type="ECO:0000256" key="4">
    <source>
        <dbReference type="ARBA" id="ARBA00022825"/>
    </source>
</evidence>
<dbReference type="PROSITE" id="PS00137">
    <property type="entry name" value="SUBTILASE_HIS"/>
    <property type="match status" value="1"/>
</dbReference>
<sequence>MSVQFVHLYYENGYAQAQSIQYAPILSQWSPSQGNGWFPQLSPNGRYVAYGFGGSFIADIQANQERTFGGSGCFGGWWIQPDMATFNCETNATGTTADRYEVKVGQWTANKTSDDPNLVSGVLRAADGHWASGLASNPTRISKDNQLFSTGNNWRISISGNNLATGCLNGDETEICLWESANQTKKFTAKTPNFETILKDKYIAYGGFGPVRGICLDDNKDIDLTATSSRQEHIGQIIMVNSRPWIVTMTETNGISAVLLRPWGERSSIVINAPTGPVSVSTVYNNGIFTVAFNDNTGKLSVVTVSDTAPRNDLSGGLAPETCGVGAPVVGTPVNATAGWRGQLDYNPTNDTWLVVSDDYSGGQGIIWGRIMANNQTPITAQFSISGKSNSISPHVAYDKDKNRYLAVWIDLDTSQTEIFGRFINSDGSFAGNPFLITRDFTDNPFFYPNAPLRYDSVNKKFVLVWENRSPNIDIYLRTINPNTGQGDPTIKIVNSGGIIGSAPSLAINEQANEYCIAYHCYGGSCTVSPNSSATAIRRVDPQTGQVGQMTLAEINTAGEVSLAYNSTDNQYLATWKDINSGPSVKGKILSSCDGTDASSGSFMVLNDAGSAINTYNPTSNTYAVVAQDQSSIRNRFGQLDNRGVLLTSSYIFTDGTNGNYSPFIAPNTRDGKYAAISSKDYAMVRFLSNLGVGSLAGLTAQSAPTPCDPSLNVPGYMITCNFSPSTVAPGGTVQVAGFNLATTVLLTSAAGTVTSLTGSVNSSNAILTFTVPSSMAESEYEVTIEGNVTQIDGKRYFQSTYLGTLTVSSVPTTPNQPNQPVPILPFQPNVGISIPPASNFQDLINNAVKYSLYVIGIAVFIVFLWAGFLWMTSAANPGNIATAKSYMFNAVVGAVLLASSYVILYTINPELVGGGFNFQGIGSGPSGQSLITQPTCDNGFCSNNSSKACTQNTDCNVVCINNVCNNGTIGACTLDTDCQIELKFVVHSEAEATSAFAAGCSRTTGSGYQDFSAVECPDTSANLTPDTVFQLQDTNVNNQIGATITQTTGNKGQGTRIVILDTGYNYNHPELQSSYLGGWDFVNNDNDPMDDHIGSVGAPGHGSHVAGIITSDGIDPQSIGVAPNSNIISGKILDSNGAGSYSAIINGIYWAINGPDNTYGTSDDFDPDAINISIGGGTYANLCDNMDATALGISKAIQYAKSHGVLVVIAAGNNPAGVSLPGCLSESFTVGAIDSNNLRASFSGLGAGVDITAPGVNLYSSILGNSYGTKTGTSMATPVVSGVVALIKSAFPNYTVDQVEQTIINSAVDLGSAGKDAFYGWGKISANAMQGISTCSGACANITATPASCTKNVTISNPNCNITLNYSISGITAGEAIIKKNGIDWASLSGTSGSRAESNPPAGTYSYTLNNRVTGASLSSTVVNIYYQGSLSSPWLACTKGLSSTNPNCDVTLNYTLGTGSGNSIIYKDGFSWQNISPPSGSVTDTNVSAGTHTYTLRDSSGSTQISRVVIRIEGPIPKPRIITSISPSSAKIGQVITINGSNLGNALEVARKYFTVQVHDKNRVRNTTTGKLDPSNTLGTWKVDPVLTPGEYTIRVGPLLNDTSNEVRFTVIP</sequence>
<dbReference type="GO" id="GO:0004252">
    <property type="term" value="F:serine-type endopeptidase activity"/>
    <property type="evidence" value="ECO:0007669"/>
    <property type="project" value="UniProtKB-UniRule"/>
</dbReference>
<comment type="similarity">
    <text evidence="1 5">Belongs to the peptidase S8 family.</text>
</comment>
<feature type="transmembrane region" description="Helical" evidence="6">
    <location>
        <begin position="851"/>
        <end position="875"/>
    </location>
</feature>
<dbReference type="SUPFAM" id="SSF52743">
    <property type="entry name" value="Subtilisin-like"/>
    <property type="match status" value="1"/>
</dbReference>
<protein>
    <recommendedName>
        <fullName evidence="7">Peptidase S8/S53 domain-containing protein</fullName>
    </recommendedName>
</protein>
<dbReference type="Pfam" id="PF18895">
    <property type="entry name" value="T4SS_pilin"/>
    <property type="match status" value="1"/>
</dbReference>
<dbReference type="Gene3D" id="2.60.40.10">
    <property type="entry name" value="Immunoglobulins"/>
    <property type="match status" value="1"/>
</dbReference>
<dbReference type="Proteomes" id="UP000177117">
    <property type="component" value="Unassembled WGS sequence"/>
</dbReference>
<evidence type="ECO:0000256" key="2">
    <source>
        <dbReference type="ARBA" id="ARBA00022670"/>
    </source>
</evidence>
<keyword evidence="6" id="KW-1133">Transmembrane helix</keyword>
<evidence type="ECO:0000313" key="9">
    <source>
        <dbReference type="Proteomes" id="UP000177117"/>
    </source>
</evidence>
<evidence type="ECO:0000256" key="3">
    <source>
        <dbReference type="ARBA" id="ARBA00022801"/>
    </source>
</evidence>
<comment type="caution">
    <text evidence="8">The sequence shown here is derived from an EMBL/GenBank/DDBJ whole genome shotgun (WGS) entry which is preliminary data.</text>
</comment>
<dbReference type="GO" id="GO:0006508">
    <property type="term" value="P:proteolysis"/>
    <property type="evidence" value="ECO:0007669"/>
    <property type="project" value="UniProtKB-KW"/>
</dbReference>
<keyword evidence="2 5" id="KW-0645">Protease</keyword>
<dbReference type="InterPro" id="IPR050131">
    <property type="entry name" value="Peptidase_S8_subtilisin-like"/>
</dbReference>
<dbReference type="Gene3D" id="3.40.50.200">
    <property type="entry name" value="Peptidase S8/S53 domain"/>
    <property type="match status" value="1"/>
</dbReference>
<feature type="transmembrane region" description="Helical" evidence="6">
    <location>
        <begin position="887"/>
        <end position="908"/>
    </location>
</feature>
<dbReference type="InterPro" id="IPR023828">
    <property type="entry name" value="Peptidase_S8_Ser-AS"/>
</dbReference>
<dbReference type="InterPro" id="IPR022398">
    <property type="entry name" value="Peptidase_S8_His-AS"/>
</dbReference>
<dbReference type="Pfam" id="PF00082">
    <property type="entry name" value="Peptidase_S8"/>
    <property type="match status" value="1"/>
</dbReference>
<evidence type="ECO:0000313" key="8">
    <source>
        <dbReference type="EMBL" id="OGM99692.1"/>
    </source>
</evidence>
<dbReference type="PRINTS" id="PR00723">
    <property type="entry name" value="SUBTILISIN"/>
</dbReference>
<dbReference type="InterPro" id="IPR015500">
    <property type="entry name" value="Peptidase_S8_subtilisin-rel"/>
</dbReference>
<feature type="active site" description="Charge relay system" evidence="5">
    <location>
        <position position="1275"/>
    </location>
</feature>
<dbReference type="InterPro" id="IPR013783">
    <property type="entry name" value="Ig-like_fold"/>
</dbReference>
<name>A0A1F8EFR7_9BACT</name>
<dbReference type="PANTHER" id="PTHR43806:SF11">
    <property type="entry name" value="CEREVISIN-RELATED"/>
    <property type="match status" value="1"/>
</dbReference>
<feature type="domain" description="Peptidase S8/S53" evidence="7">
    <location>
        <begin position="1053"/>
        <end position="1323"/>
    </location>
</feature>
<reference evidence="8 9" key="1">
    <citation type="journal article" date="2016" name="Nat. Commun.">
        <title>Thousands of microbial genomes shed light on interconnected biogeochemical processes in an aquifer system.</title>
        <authorList>
            <person name="Anantharaman K."/>
            <person name="Brown C.T."/>
            <person name="Hug L.A."/>
            <person name="Sharon I."/>
            <person name="Castelle C.J."/>
            <person name="Probst A.J."/>
            <person name="Thomas B.C."/>
            <person name="Singh A."/>
            <person name="Wilkins M.J."/>
            <person name="Karaoz U."/>
            <person name="Brodie E.L."/>
            <person name="Williams K.H."/>
            <person name="Hubbard S.S."/>
            <person name="Banfield J.F."/>
        </authorList>
    </citation>
    <scope>NUCLEOTIDE SEQUENCE [LARGE SCALE GENOMIC DNA]</scope>
</reference>
<organism evidence="8 9">
    <name type="scientific">Candidatus Yanofskybacteria bacterium RIFCSPHIGHO2_01_FULL_41_53</name>
    <dbReference type="NCBI Taxonomy" id="1802663"/>
    <lineage>
        <taxon>Bacteria</taxon>
        <taxon>Candidatus Yanofskyibacteriota</taxon>
    </lineage>
</organism>
<dbReference type="PROSITE" id="PS00138">
    <property type="entry name" value="SUBTILASE_SER"/>
    <property type="match status" value="1"/>
</dbReference>
<evidence type="ECO:0000256" key="1">
    <source>
        <dbReference type="ARBA" id="ARBA00011073"/>
    </source>
</evidence>
<dbReference type="PANTHER" id="PTHR43806">
    <property type="entry name" value="PEPTIDASE S8"/>
    <property type="match status" value="1"/>
</dbReference>